<dbReference type="Gene3D" id="1.10.10.60">
    <property type="entry name" value="Homeodomain-like"/>
    <property type="match status" value="1"/>
</dbReference>
<evidence type="ECO:0000256" key="3">
    <source>
        <dbReference type="ARBA" id="ARBA00023163"/>
    </source>
</evidence>
<dbReference type="PANTHER" id="PTHR43280:SF2">
    <property type="entry name" value="HTH-TYPE TRANSCRIPTIONAL REGULATOR EXSA"/>
    <property type="match status" value="1"/>
</dbReference>
<dbReference type="Proteomes" id="UP000243887">
    <property type="component" value="Unassembled WGS sequence"/>
</dbReference>
<evidence type="ECO:0000313" key="6">
    <source>
        <dbReference type="EMBL" id="SFJ87970.1"/>
    </source>
</evidence>
<keyword evidence="2 6" id="KW-0238">DNA-binding</keyword>
<keyword evidence="3" id="KW-0804">Transcription</keyword>
<dbReference type="SUPFAM" id="SSF46689">
    <property type="entry name" value="Homeodomain-like"/>
    <property type="match status" value="1"/>
</dbReference>
<dbReference type="GO" id="GO:0043565">
    <property type="term" value="F:sequence-specific DNA binding"/>
    <property type="evidence" value="ECO:0007669"/>
    <property type="project" value="InterPro"/>
</dbReference>
<dbReference type="OrthoDB" id="5295174at2"/>
<evidence type="ECO:0000256" key="4">
    <source>
        <dbReference type="SAM" id="Phobius"/>
    </source>
</evidence>
<dbReference type="EMBL" id="FORU01000021">
    <property type="protein sequence ID" value="SFJ87970.1"/>
    <property type="molecule type" value="Genomic_DNA"/>
</dbReference>
<name>A0A1I3UYL1_9FLAO</name>
<dbReference type="STRING" id="1150112.SAMN04487893_1214"/>
<dbReference type="Pfam" id="PF12833">
    <property type="entry name" value="HTH_18"/>
    <property type="match status" value="1"/>
</dbReference>
<dbReference type="PANTHER" id="PTHR43280">
    <property type="entry name" value="ARAC-FAMILY TRANSCRIPTIONAL REGULATOR"/>
    <property type="match status" value="1"/>
</dbReference>
<protein>
    <submittedName>
        <fullName evidence="6">AraC-type DNA-binding protein</fullName>
    </submittedName>
</protein>
<accession>A0A1I3UYL1</accession>
<dbReference type="RefSeq" id="WP_090681382.1">
    <property type="nucleotide sequence ID" value="NZ_FORU01000021.1"/>
</dbReference>
<sequence length="547" mass="64305">MRKLLGLFLIMSKMKVNILFFLIVFLTSHTLCSKESIDKFDSIFRKVVVELTGSQPDYAIHVADSLYKNSSSETLKMRSLMLSANIYQEINDRKNALKLSKRALELARTKKDIEWQARILGFISTQYRNIGLIEEGEKYILESVLAIEKIEDLVKRNLYRVLLLQEKAYYAFAKKNYNIGLEYLEESDKVFDLIPISSNHGYHRAISEELRGRLYLEKKDFLNAENAFLKAKNFLDPYNNFTYPLYGYIYTGLGKTAFENKYTTEKVKDYYNQALSLAESGFNSNLKLFLYGNLVEFFKNTGDWEKYGEFNEKLRLEQKTTSSYKNETINQLFDENVFEKTLLEEHYKLYLTIGLGVLSILLLIFYLYRIRELKNKRKYVLTLKYFEENKLRSKEIIGGVIAREEVLLSSPSILKEQKCNDFKISSQTEKRILRRIEEFEERLLFLESSVSISFLASFCDTNIRYISKILRDEKEQDFSSYINTLRIFYVIQKLKENKEYRSYKISYLAEISGFSSHSKFSSVFKQVVGLSPSEFIDLHNKFEVTDN</sequence>
<feature type="domain" description="HTH araC/xylS-type" evidence="5">
    <location>
        <begin position="430"/>
        <end position="538"/>
    </location>
</feature>
<dbReference type="Gene3D" id="1.25.40.10">
    <property type="entry name" value="Tetratricopeptide repeat domain"/>
    <property type="match status" value="1"/>
</dbReference>
<dbReference type="PROSITE" id="PS01124">
    <property type="entry name" value="HTH_ARAC_FAMILY_2"/>
    <property type="match status" value="1"/>
</dbReference>
<dbReference type="SMART" id="SM00342">
    <property type="entry name" value="HTH_ARAC"/>
    <property type="match status" value="1"/>
</dbReference>
<evidence type="ECO:0000256" key="1">
    <source>
        <dbReference type="ARBA" id="ARBA00023015"/>
    </source>
</evidence>
<reference evidence="7" key="1">
    <citation type="submission" date="2016-10" db="EMBL/GenBank/DDBJ databases">
        <authorList>
            <person name="Varghese N."/>
            <person name="Submissions S."/>
        </authorList>
    </citation>
    <scope>NUCLEOTIDE SEQUENCE [LARGE SCALE GENOMIC DNA]</scope>
    <source>
        <strain evidence="7">DSM 26542</strain>
    </source>
</reference>
<keyword evidence="7" id="KW-1185">Reference proteome</keyword>
<dbReference type="AlphaFoldDB" id="A0A1I3UYL1"/>
<gene>
    <name evidence="6" type="ORF">SAMN04487893_1214</name>
</gene>
<keyword evidence="4" id="KW-0472">Membrane</keyword>
<keyword evidence="4" id="KW-1133">Transmembrane helix</keyword>
<feature type="transmembrane region" description="Helical" evidence="4">
    <location>
        <begin position="349"/>
        <end position="368"/>
    </location>
</feature>
<dbReference type="InterPro" id="IPR018060">
    <property type="entry name" value="HTH_AraC"/>
</dbReference>
<keyword evidence="1" id="KW-0805">Transcription regulation</keyword>
<organism evidence="6 7">
    <name type="scientific">Myroides guanonis</name>
    <dbReference type="NCBI Taxonomy" id="1150112"/>
    <lineage>
        <taxon>Bacteria</taxon>
        <taxon>Pseudomonadati</taxon>
        <taxon>Bacteroidota</taxon>
        <taxon>Flavobacteriia</taxon>
        <taxon>Flavobacteriales</taxon>
        <taxon>Flavobacteriaceae</taxon>
        <taxon>Myroides</taxon>
    </lineage>
</organism>
<evidence type="ECO:0000259" key="5">
    <source>
        <dbReference type="PROSITE" id="PS01124"/>
    </source>
</evidence>
<proteinExistence type="predicted"/>
<dbReference type="GO" id="GO:0003700">
    <property type="term" value="F:DNA-binding transcription factor activity"/>
    <property type="evidence" value="ECO:0007669"/>
    <property type="project" value="InterPro"/>
</dbReference>
<dbReference type="InterPro" id="IPR009057">
    <property type="entry name" value="Homeodomain-like_sf"/>
</dbReference>
<dbReference type="InterPro" id="IPR011990">
    <property type="entry name" value="TPR-like_helical_dom_sf"/>
</dbReference>
<evidence type="ECO:0000256" key="2">
    <source>
        <dbReference type="ARBA" id="ARBA00023125"/>
    </source>
</evidence>
<evidence type="ECO:0000313" key="7">
    <source>
        <dbReference type="Proteomes" id="UP000243887"/>
    </source>
</evidence>
<keyword evidence="4" id="KW-0812">Transmembrane</keyword>